<comment type="caution">
    <text evidence="1">The sequence shown here is derived from an EMBL/GenBank/DDBJ whole genome shotgun (WGS) entry which is preliminary data.</text>
</comment>
<dbReference type="Proteomes" id="UP000712600">
    <property type="component" value="Unassembled WGS sequence"/>
</dbReference>
<sequence length="77" mass="8777">MNVDPGKGNILYIISDSFNDEHCPDNDLLYDDLRAPECVVYLGINSTQREFLIGYLNTLTRPQLDFLLPMTLVKNSL</sequence>
<proteinExistence type="predicted"/>
<gene>
    <name evidence="1" type="ORF">F2Q69_00038828</name>
</gene>
<accession>A0A8S9SPW0</accession>
<name>A0A8S9SPW0_BRACR</name>
<organism evidence="1 2">
    <name type="scientific">Brassica cretica</name>
    <name type="common">Mustard</name>
    <dbReference type="NCBI Taxonomy" id="69181"/>
    <lineage>
        <taxon>Eukaryota</taxon>
        <taxon>Viridiplantae</taxon>
        <taxon>Streptophyta</taxon>
        <taxon>Embryophyta</taxon>
        <taxon>Tracheophyta</taxon>
        <taxon>Spermatophyta</taxon>
        <taxon>Magnoliopsida</taxon>
        <taxon>eudicotyledons</taxon>
        <taxon>Gunneridae</taxon>
        <taxon>Pentapetalae</taxon>
        <taxon>rosids</taxon>
        <taxon>malvids</taxon>
        <taxon>Brassicales</taxon>
        <taxon>Brassicaceae</taxon>
        <taxon>Brassiceae</taxon>
        <taxon>Brassica</taxon>
    </lineage>
</organism>
<dbReference type="AlphaFoldDB" id="A0A8S9SPW0"/>
<evidence type="ECO:0000313" key="1">
    <source>
        <dbReference type="EMBL" id="KAF3603596.1"/>
    </source>
</evidence>
<reference evidence="1" key="1">
    <citation type="submission" date="2019-12" db="EMBL/GenBank/DDBJ databases">
        <title>Genome sequencing and annotation of Brassica cretica.</title>
        <authorList>
            <person name="Studholme D.J."/>
            <person name="Sarris P."/>
        </authorList>
    </citation>
    <scope>NUCLEOTIDE SEQUENCE</scope>
    <source>
        <strain evidence="1">PFS-109/04</strain>
        <tissue evidence="1">Leaf</tissue>
    </source>
</reference>
<dbReference type="EMBL" id="QGKX02000004">
    <property type="protein sequence ID" value="KAF3603596.1"/>
    <property type="molecule type" value="Genomic_DNA"/>
</dbReference>
<evidence type="ECO:0000313" key="2">
    <source>
        <dbReference type="Proteomes" id="UP000712600"/>
    </source>
</evidence>
<protein>
    <submittedName>
        <fullName evidence="1">Uncharacterized protein</fullName>
    </submittedName>
</protein>